<dbReference type="Proteomes" id="UP001066276">
    <property type="component" value="Chromosome 6"/>
</dbReference>
<accession>A0AAV7QNL8</accession>
<keyword evidence="2" id="KW-1185">Reference proteome</keyword>
<evidence type="ECO:0000313" key="1">
    <source>
        <dbReference type="EMBL" id="KAJ1141645.1"/>
    </source>
</evidence>
<sequence length="85" mass="9169">MCGLFHATRACQGSGSSGPGFPTRNDLAFRTNPNETVAGVAIASQFPGRRFSASWRLVSQETFCRECRNRVSISRETLVASASIS</sequence>
<proteinExistence type="predicted"/>
<protein>
    <submittedName>
        <fullName evidence="1">Uncharacterized protein</fullName>
    </submittedName>
</protein>
<reference evidence="1" key="1">
    <citation type="journal article" date="2022" name="bioRxiv">
        <title>Sequencing and chromosome-scale assembly of the giantPleurodeles waltlgenome.</title>
        <authorList>
            <person name="Brown T."/>
            <person name="Elewa A."/>
            <person name="Iarovenko S."/>
            <person name="Subramanian E."/>
            <person name="Araus A.J."/>
            <person name="Petzold A."/>
            <person name="Susuki M."/>
            <person name="Suzuki K.-i.T."/>
            <person name="Hayashi T."/>
            <person name="Toyoda A."/>
            <person name="Oliveira C."/>
            <person name="Osipova E."/>
            <person name="Leigh N.D."/>
            <person name="Simon A."/>
            <person name="Yun M.H."/>
        </authorList>
    </citation>
    <scope>NUCLEOTIDE SEQUENCE</scope>
    <source>
        <strain evidence="1">20211129_DDA</strain>
        <tissue evidence="1">Liver</tissue>
    </source>
</reference>
<comment type="caution">
    <text evidence="1">The sequence shown here is derived from an EMBL/GenBank/DDBJ whole genome shotgun (WGS) entry which is preliminary data.</text>
</comment>
<name>A0AAV7QNL8_PLEWA</name>
<evidence type="ECO:0000313" key="2">
    <source>
        <dbReference type="Proteomes" id="UP001066276"/>
    </source>
</evidence>
<dbReference type="EMBL" id="JANPWB010000010">
    <property type="protein sequence ID" value="KAJ1141645.1"/>
    <property type="molecule type" value="Genomic_DNA"/>
</dbReference>
<organism evidence="1 2">
    <name type="scientific">Pleurodeles waltl</name>
    <name type="common">Iberian ribbed newt</name>
    <dbReference type="NCBI Taxonomy" id="8319"/>
    <lineage>
        <taxon>Eukaryota</taxon>
        <taxon>Metazoa</taxon>
        <taxon>Chordata</taxon>
        <taxon>Craniata</taxon>
        <taxon>Vertebrata</taxon>
        <taxon>Euteleostomi</taxon>
        <taxon>Amphibia</taxon>
        <taxon>Batrachia</taxon>
        <taxon>Caudata</taxon>
        <taxon>Salamandroidea</taxon>
        <taxon>Salamandridae</taxon>
        <taxon>Pleurodelinae</taxon>
        <taxon>Pleurodeles</taxon>
    </lineage>
</organism>
<gene>
    <name evidence="1" type="ORF">NDU88_007973</name>
</gene>
<dbReference type="AlphaFoldDB" id="A0AAV7QNL8"/>